<protein>
    <submittedName>
        <fullName evidence="3">Uncharacterized protein</fullName>
    </submittedName>
</protein>
<feature type="chain" id="PRO_5044806280" evidence="2">
    <location>
        <begin position="23"/>
        <end position="77"/>
    </location>
</feature>
<name>A0ABD2LNP7_9BILA</name>
<feature type="signal peptide" evidence="2">
    <location>
        <begin position="1"/>
        <end position="22"/>
    </location>
</feature>
<accession>A0ABD2LNP7</accession>
<feature type="region of interest" description="Disordered" evidence="1">
    <location>
        <begin position="31"/>
        <end position="77"/>
    </location>
</feature>
<keyword evidence="4" id="KW-1185">Reference proteome</keyword>
<dbReference type="Proteomes" id="UP001620626">
    <property type="component" value="Unassembled WGS sequence"/>
</dbReference>
<comment type="caution">
    <text evidence="3">The sequence shown here is derived from an EMBL/GenBank/DDBJ whole genome shotgun (WGS) entry which is preliminary data.</text>
</comment>
<dbReference type="AlphaFoldDB" id="A0ABD2LNP7"/>
<reference evidence="3 4" key="1">
    <citation type="submission" date="2024-10" db="EMBL/GenBank/DDBJ databases">
        <authorList>
            <person name="Kim D."/>
        </authorList>
    </citation>
    <scope>NUCLEOTIDE SEQUENCE [LARGE SCALE GENOMIC DNA]</scope>
    <source>
        <strain evidence="3">BH-2024</strain>
    </source>
</reference>
<proteinExistence type="predicted"/>
<organism evidence="3 4">
    <name type="scientific">Heterodera trifolii</name>
    <dbReference type="NCBI Taxonomy" id="157864"/>
    <lineage>
        <taxon>Eukaryota</taxon>
        <taxon>Metazoa</taxon>
        <taxon>Ecdysozoa</taxon>
        <taxon>Nematoda</taxon>
        <taxon>Chromadorea</taxon>
        <taxon>Rhabditida</taxon>
        <taxon>Tylenchina</taxon>
        <taxon>Tylenchomorpha</taxon>
        <taxon>Tylenchoidea</taxon>
        <taxon>Heteroderidae</taxon>
        <taxon>Heteroderinae</taxon>
        <taxon>Heterodera</taxon>
    </lineage>
</organism>
<keyword evidence="2" id="KW-0732">Signal</keyword>
<evidence type="ECO:0000313" key="3">
    <source>
        <dbReference type="EMBL" id="KAL3116885.1"/>
    </source>
</evidence>
<evidence type="ECO:0000256" key="2">
    <source>
        <dbReference type="SAM" id="SignalP"/>
    </source>
</evidence>
<sequence>MASLLNTCSILFFICFILYSLAEPPYKPGENEWFSNDWGAGADQRRATATENDEAEDEAENGGGGEERGTVKRGGGR</sequence>
<evidence type="ECO:0000313" key="4">
    <source>
        <dbReference type="Proteomes" id="UP001620626"/>
    </source>
</evidence>
<dbReference type="EMBL" id="JBICBT010000341">
    <property type="protein sequence ID" value="KAL3116885.1"/>
    <property type="molecule type" value="Genomic_DNA"/>
</dbReference>
<gene>
    <name evidence="3" type="ORF">niasHT_002576</name>
</gene>
<feature type="compositionally biased region" description="Acidic residues" evidence="1">
    <location>
        <begin position="51"/>
        <end position="60"/>
    </location>
</feature>
<evidence type="ECO:0000256" key="1">
    <source>
        <dbReference type="SAM" id="MobiDB-lite"/>
    </source>
</evidence>